<organism evidence="8 9">
    <name type="scientific">Sphingobium fontiphilum</name>
    <dbReference type="NCBI Taxonomy" id="944425"/>
    <lineage>
        <taxon>Bacteria</taxon>
        <taxon>Pseudomonadati</taxon>
        <taxon>Pseudomonadota</taxon>
        <taxon>Alphaproteobacteria</taxon>
        <taxon>Sphingomonadales</taxon>
        <taxon>Sphingomonadaceae</taxon>
        <taxon>Sphingobium</taxon>
    </lineage>
</organism>
<keyword evidence="5" id="KW-0408">Iron</keyword>
<dbReference type="SUPFAM" id="SSF50022">
    <property type="entry name" value="ISP domain"/>
    <property type="match status" value="1"/>
</dbReference>
<comment type="caution">
    <text evidence="8">The sequence shown here is derived from an EMBL/GenBank/DDBJ whole genome shotgun (WGS) entry which is preliminary data.</text>
</comment>
<reference evidence="8 9" key="1">
    <citation type="submission" date="2020-08" db="EMBL/GenBank/DDBJ databases">
        <title>Genomic Encyclopedia of Type Strains, Phase IV (KMG-IV): sequencing the most valuable type-strain genomes for metagenomic binning, comparative biology and taxonomic classification.</title>
        <authorList>
            <person name="Goeker M."/>
        </authorList>
    </citation>
    <scope>NUCLEOTIDE SEQUENCE [LARGE SCALE GENOMIC DNA]</scope>
    <source>
        <strain evidence="8 9">DSM 29348</strain>
    </source>
</reference>
<evidence type="ECO:0000256" key="4">
    <source>
        <dbReference type="ARBA" id="ARBA00023002"/>
    </source>
</evidence>
<keyword evidence="2" id="KW-0001">2Fe-2S</keyword>
<dbReference type="Gene3D" id="3.90.380.10">
    <property type="entry name" value="Naphthalene 1,2-dioxygenase Alpha Subunit, Chain A, domain 1"/>
    <property type="match status" value="1"/>
</dbReference>
<dbReference type="PROSITE" id="PS51296">
    <property type="entry name" value="RIESKE"/>
    <property type="match status" value="1"/>
</dbReference>
<keyword evidence="8" id="KW-0223">Dioxygenase</keyword>
<evidence type="ECO:0000259" key="7">
    <source>
        <dbReference type="PROSITE" id="PS51296"/>
    </source>
</evidence>
<dbReference type="GO" id="GO:0051537">
    <property type="term" value="F:2 iron, 2 sulfur cluster binding"/>
    <property type="evidence" value="ECO:0007669"/>
    <property type="project" value="UniProtKB-KW"/>
</dbReference>
<dbReference type="Gene3D" id="2.102.10.10">
    <property type="entry name" value="Rieske [2Fe-2S] iron-sulphur domain"/>
    <property type="match status" value="1"/>
</dbReference>
<keyword evidence="9" id="KW-1185">Reference proteome</keyword>
<dbReference type="AlphaFoldDB" id="A0A7W6DG90"/>
<keyword evidence="4" id="KW-0560">Oxidoreductase</keyword>
<dbReference type="InterPro" id="IPR017941">
    <property type="entry name" value="Rieske_2Fe-2S"/>
</dbReference>
<proteinExistence type="predicted"/>
<dbReference type="Pfam" id="PF00848">
    <property type="entry name" value="Ring_hydroxyl_A"/>
    <property type="match status" value="1"/>
</dbReference>
<dbReference type="EMBL" id="JACIEB010000004">
    <property type="protein sequence ID" value="MBB3982222.1"/>
    <property type="molecule type" value="Genomic_DNA"/>
</dbReference>
<protein>
    <submittedName>
        <fullName evidence="8">Phenylpropionate dioxygenase-like ring-hydroxylating dioxygenase large terminal subunit</fullName>
    </submittedName>
</protein>
<evidence type="ECO:0000256" key="2">
    <source>
        <dbReference type="ARBA" id="ARBA00022714"/>
    </source>
</evidence>
<keyword evidence="6" id="KW-0411">Iron-sulfur</keyword>
<dbReference type="GO" id="GO:0051213">
    <property type="term" value="F:dioxygenase activity"/>
    <property type="evidence" value="ECO:0007669"/>
    <property type="project" value="UniProtKB-KW"/>
</dbReference>
<dbReference type="GO" id="GO:0005506">
    <property type="term" value="F:iron ion binding"/>
    <property type="evidence" value="ECO:0007669"/>
    <property type="project" value="InterPro"/>
</dbReference>
<dbReference type="PANTHER" id="PTHR43756:SF5">
    <property type="entry name" value="CHOLINE MONOOXYGENASE, CHLOROPLASTIC"/>
    <property type="match status" value="1"/>
</dbReference>
<dbReference type="RefSeq" id="WP_183955311.1">
    <property type="nucleotide sequence ID" value="NZ_JACIEB010000004.1"/>
</dbReference>
<sequence>MDQKILEDMYAEVESEFQRKTYPEGFPALPDLPAARYFDPDFYRLEMDHVFHKTWLCVGHASQLPRAGAFRLFEQFDKSIILSRGHDDRIRAFRNTCRHRGAALITEPAGVAKRFICPYHAWGFSLEGELKSVPEAHNFACLDKAEKPLFQIRCETWHGFIFINFDQQAAPLADFLGPLNTQIDDFPIDDMVVKRVLDVEIDCNWKTAYDNFLEIYHVNTVHAKTLSPYLESRSFTVSLFEGGHARFVTRKRGGQSFFSAGHDEATPDDFTTRFKDHVFALPCFPNSFTALDPVGFNWQTFWPKGPNKMVMSNMFMGWKRDDEEDRAFWETMLQNQKTVLAEDIGLFPTIQRSYREGDIRDVMLSVQEQFLYWYNEEIDRKIGAENLPAGMAIPQILGPHIRK</sequence>
<feature type="domain" description="Rieske" evidence="7">
    <location>
        <begin position="55"/>
        <end position="163"/>
    </location>
</feature>
<evidence type="ECO:0000256" key="6">
    <source>
        <dbReference type="ARBA" id="ARBA00023014"/>
    </source>
</evidence>
<comment type="cofactor">
    <cofactor evidence="1">
        <name>Fe cation</name>
        <dbReference type="ChEBI" id="CHEBI:24875"/>
    </cofactor>
</comment>
<gene>
    <name evidence="8" type="ORF">GGR44_001885</name>
</gene>
<dbReference type="InterPro" id="IPR001663">
    <property type="entry name" value="Rng_hydr_dOase-A"/>
</dbReference>
<dbReference type="PANTHER" id="PTHR43756">
    <property type="entry name" value="CHOLINE MONOOXYGENASE, CHLOROPLASTIC"/>
    <property type="match status" value="1"/>
</dbReference>
<evidence type="ECO:0000256" key="1">
    <source>
        <dbReference type="ARBA" id="ARBA00001962"/>
    </source>
</evidence>
<dbReference type="PRINTS" id="PR00090">
    <property type="entry name" value="RNGDIOXGNASE"/>
</dbReference>
<dbReference type="CDD" id="cd03469">
    <property type="entry name" value="Rieske_RO_Alpha_N"/>
    <property type="match status" value="1"/>
</dbReference>
<evidence type="ECO:0000256" key="3">
    <source>
        <dbReference type="ARBA" id="ARBA00022723"/>
    </source>
</evidence>
<evidence type="ECO:0000313" key="8">
    <source>
        <dbReference type="EMBL" id="MBB3982222.1"/>
    </source>
</evidence>
<accession>A0A7W6DG90</accession>
<dbReference type="InterPro" id="IPR015879">
    <property type="entry name" value="Ring_hydroxy_dOase_asu_C_dom"/>
</dbReference>
<evidence type="ECO:0000313" key="9">
    <source>
        <dbReference type="Proteomes" id="UP000552757"/>
    </source>
</evidence>
<dbReference type="CDD" id="cd00680">
    <property type="entry name" value="RHO_alpha_C"/>
    <property type="match status" value="1"/>
</dbReference>
<keyword evidence="3" id="KW-0479">Metal-binding</keyword>
<dbReference type="Pfam" id="PF00355">
    <property type="entry name" value="Rieske"/>
    <property type="match status" value="1"/>
</dbReference>
<dbReference type="Proteomes" id="UP000552757">
    <property type="component" value="Unassembled WGS sequence"/>
</dbReference>
<dbReference type="SUPFAM" id="SSF55961">
    <property type="entry name" value="Bet v1-like"/>
    <property type="match status" value="1"/>
</dbReference>
<name>A0A7W6DG90_9SPHN</name>
<evidence type="ECO:0000256" key="5">
    <source>
        <dbReference type="ARBA" id="ARBA00023004"/>
    </source>
</evidence>
<dbReference type="InterPro" id="IPR036922">
    <property type="entry name" value="Rieske_2Fe-2S_sf"/>
</dbReference>